<dbReference type="EMBL" id="QAYC01000032">
    <property type="protein sequence ID" value="PTW37222.1"/>
    <property type="molecule type" value="Genomic_DNA"/>
</dbReference>
<dbReference type="Pfam" id="PF13657">
    <property type="entry name" value="Couple_hipA"/>
    <property type="match status" value="1"/>
</dbReference>
<reference evidence="2 3" key="1">
    <citation type="submission" date="2018-04" db="EMBL/GenBank/DDBJ databases">
        <title>Genomic Encyclopedia of Archaeal and Bacterial Type Strains, Phase II (KMG-II): from individual species to whole genera.</title>
        <authorList>
            <person name="Goeker M."/>
        </authorList>
    </citation>
    <scope>NUCLEOTIDE SEQUENCE [LARGE SCALE GENOMIC DNA]</scope>
    <source>
        <strain evidence="2 3">DSM 19783</strain>
    </source>
</reference>
<sequence>MGRRRSFTPLNVFLNTPLVGQLLREKSGAISFVYDRSWLDWEHRMPISLSLPLREGRFSGGNHDIRSDCDFQTARTTYRQMLT</sequence>
<gene>
    <name evidence="2" type="ORF">C8N38_13219</name>
</gene>
<accession>A0A8E2VHI8</accession>
<feature type="domain" description="HipA N-terminal subdomain 1" evidence="1">
    <location>
        <begin position="10"/>
        <end position="60"/>
    </location>
</feature>
<dbReference type="AlphaFoldDB" id="A0A8E2VHI8"/>
<dbReference type="RefSeq" id="WP_108028998.1">
    <property type="nucleotide sequence ID" value="NZ_QAYC01000032.1"/>
</dbReference>
<organism evidence="2 3">
    <name type="scientific">Rhodovulum kholense</name>
    <dbReference type="NCBI Taxonomy" id="453584"/>
    <lineage>
        <taxon>Bacteria</taxon>
        <taxon>Pseudomonadati</taxon>
        <taxon>Pseudomonadota</taxon>
        <taxon>Alphaproteobacteria</taxon>
        <taxon>Rhodobacterales</taxon>
        <taxon>Paracoccaceae</taxon>
        <taxon>Rhodovulum</taxon>
    </lineage>
</organism>
<comment type="caution">
    <text evidence="2">The sequence shown here is derived from an EMBL/GenBank/DDBJ whole genome shotgun (WGS) entry which is preliminary data.</text>
</comment>
<evidence type="ECO:0000259" key="1">
    <source>
        <dbReference type="Pfam" id="PF13657"/>
    </source>
</evidence>
<name>A0A8E2VHI8_9RHOB</name>
<dbReference type="InterPro" id="IPR017508">
    <property type="entry name" value="HipA_N1"/>
</dbReference>
<keyword evidence="3" id="KW-1185">Reference proteome</keyword>
<evidence type="ECO:0000313" key="3">
    <source>
        <dbReference type="Proteomes" id="UP000244037"/>
    </source>
</evidence>
<protein>
    <submittedName>
        <fullName evidence="2">HipA-like protein</fullName>
    </submittedName>
</protein>
<proteinExistence type="predicted"/>
<evidence type="ECO:0000313" key="2">
    <source>
        <dbReference type="EMBL" id="PTW37222.1"/>
    </source>
</evidence>
<dbReference type="OrthoDB" id="9805913at2"/>
<dbReference type="NCBIfam" id="TIGR03071">
    <property type="entry name" value="couple_hipA"/>
    <property type="match status" value="1"/>
</dbReference>
<dbReference type="Proteomes" id="UP000244037">
    <property type="component" value="Unassembled WGS sequence"/>
</dbReference>